<dbReference type="InterPro" id="IPR019557">
    <property type="entry name" value="AminoTfrase-like_pln_mobile"/>
</dbReference>
<proteinExistence type="predicted"/>
<protein>
    <recommendedName>
        <fullName evidence="1">Aminotransferase-like plant mobile domain-containing protein</fullName>
    </recommendedName>
</protein>
<accession>A0A444ZJ42</accession>
<organism evidence="2 3">
    <name type="scientific">Arachis hypogaea</name>
    <name type="common">Peanut</name>
    <dbReference type="NCBI Taxonomy" id="3818"/>
    <lineage>
        <taxon>Eukaryota</taxon>
        <taxon>Viridiplantae</taxon>
        <taxon>Streptophyta</taxon>
        <taxon>Embryophyta</taxon>
        <taxon>Tracheophyta</taxon>
        <taxon>Spermatophyta</taxon>
        <taxon>Magnoliopsida</taxon>
        <taxon>eudicotyledons</taxon>
        <taxon>Gunneridae</taxon>
        <taxon>Pentapetalae</taxon>
        <taxon>rosids</taxon>
        <taxon>fabids</taxon>
        <taxon>Fabales</taxon>
        <taxon>Fabaceae</taxon>
        <taxon>Papilionoideae</taxon>
        <taxon>50 kb inversion clade</taxon>
        <taxon>dalbergioids sensu lato</taxon>
        <taxon>Dalbergieae</taxon>
        <taxon>Pterocarpus clade</taxon>
        <taxon>Arachis</taxon>
    </lineage>
</organism>
<keyword evidence="3" id="KW-1185">Reference proteome</keyword>
<dbReference type="EMBL" id="SDMP01000014">
    <property type="protein sequence ID" value="RYR14230.1"/>
    <property type="molecule type" value="Genomic_DNA"/>
</dbReference>
<dbReference type="PANTHER" id="PTHR46033:SF8">
    <property type="entry name" value="PROTEIN MAINTENANCE OF MERISTEMS-LIKE"/>
    <property type="match status" value="1"/>
</dbReference>
<evidence type="ECO:0000313" key="3">
    <source>
        <dbReference type="Proteomes" id="UP000289738"/>
    </source>
</evidence>
<feature type="domain" description="Aminotransferase-like plant mobile" evidence="1">
    <location>
        <begin position="28"/>
        <end position="131"/>
    </location>
</feature>
<dbReference type="Pfam" id="PF10536">
    <property type="entry name" value="PMD"/>
    <property type="match status" value="1"/>
</dbReference>
<dbReference type="Proteomes" id="UP000289738">
    <property type="component" value="Chromosome B04"/>
</dbReference>
<evidence type="ECO:0000259" key="1">
    <source>
        <dbReference type="Pfam" id="PF10536"/>
    </source>
</evidence>
<dbReference type="AlphaFoldDB" id="A0A444ZJ42"/>
<comment type="caution">
    <text evidence="2">The sequence shown here is derived from an EMBL/GenBank/DDBJ whole genome shotgun (WGS) entry which is preliminary data.</text>
</comment>
<reference evidence="2 3" key="1">
    <citation type="submission" date="2019-01" db="EMBL/GenBank/DDBJ databases">
        <title>Sequencing of cultivated peanut Arachis hypogaea provides insights into genome evolution and oil improvement.</title>
        <authorList>
            <person name="Chen X."/>
        </authorList>
    </citation>
    <scope>NUCLEOTIDE SEQUENCE [LARGE SCALE GENOMIC DNA]</scope>
    <source>
        <strain evidence="3">cv. Fuhuasheng</strain>
        <tissue evidence="2">Leaves</tissue>
    </source>
</reference>
<dbReference type="PANTHER" id="PTHR46033">
    <property type="entry name" value="PROTEIN MAIN-LIKE 2"/>
    <property type="match status" value="1"/>
</dbReference>
<gene>
    <name evidence="2" type="ORF">Ahy_B04g070820</name>
</gene>
<sequence>MAELYYLVRLNETWFRLIEPLVRTFMERWRPENCIDKFTVKCTWVQEIFSELLQGTNDETVRRYVRTHIIMLLSTQLFNDKSGTRLHIRRLPYVARDMGRYSWGSATLSWLYRCMCHVANRNIVKLASPLQVGPIDTNQWLAIMEGLDTR</sequence>
<name>A0A444ZJ42_ARAHY</name>
<evidence type="ECO:0000313" key="2">
    <source>
        <dbReference type="EMBL" id="RYR14230.1"/>
    </source>
</evidence>
<dbReference type="GO" id="GO:0010073">
    <property type="term" value="P:meristem maintenance"/>
    <property type="evidence" value="ECO:0007669"/>
    <property type="project" value="InterPro"/>
</dbReference>
<dbReference type="InterPro" id="IPR044824">
    <property type="entry name" value="MAIN-like"/>
</dbReference>